<evidence type="ECO:0000256" key="1">
    <source>
        <dbReference type="ARBA" id="ARBA00004651"/>
    </source>
</evidence>
<dbReference type="InterPro" id="IPR032808">
    <property type="entry name" value="DoxX"/>
</dbReference>
<evidence type="ECO:0000256" key="3">
    <source>
        <dbReference type="ARBA" id="ARBA00022475"/>
    </source>
</evidence>
<dbReference type="GO" id="GO:0005886">
    <property type="term" value="C:plasma membrane"/>
    <property type="evidence" value="ECO:0007669"/>
    <property type="project" value="UniProtKB-SubCell"/>
</dbReference>
<dbReference type="Pfam" id="PF07681">
    <property type="entry name" value="DoxX"/>
    <property type="match status" value="1"/>
</dbReference>
<dbReference type="RefSeq" id="WP_041984636.1">
    <property type="nucleotide sequence ID" value="NZ_JBIUQU010000011.1"/>
</dbReference>
<keyword evidence="5 7" id="KW-1133">Transmembrane helix</keyword>
<evidence type="ECO:0000256" key="7">
    <source>
        <dbReference type="SAM" id="Phobius"/>
    </source>
</evidence>
<dbReference type="EMBL" id="CDOK01000031">
    <property type="protein sequence ID" value="CEN46966.1"/>
    <property type="molecule type" value="Genomic_DNA"/>
</dbReference>
<evidence type="ECO:0000256" key="6">
    <source>
        <dbReference type="ARBA" id="ARBA00023136"/>
    </source>
</evidence>
<protein>
    <recommendedName>
        <fullName evidence="10">DoxX family protein</fullName>
    </recommendedName>
</protein>
<dbReference type="PANTHER" id="PTHR33452:SF1">
    <property type="entry name" value="INNER MEMBRANE PROTEIN YPHA-RELATED"/>
    <property type="match status" value="1"/>
</dbReference>
<keyword evidence="3" id="KW-1003">Cell membrane</keyword>
<sequence length="136" mass="14535">MSIFQNKDLGLLILRLSVGLLMIPHGIHKLLNSGALGYIQSLLEAKGLPAFISYGVFVGEIIAPLLIVIGFRTRISALVLAATGLMILFLGYDNLFSLTQHGGWVAELAGLFLFGALALAFTGGGKYALSTNNQWD</sequence>
<evidence type="ECO:0000256" key="4">
    <source>
        <dbReference type="ARBA" id="ARBA00022692"/>
    </source>
</evidence>
<evidence type="ECO:0000313" key="9">
    <source>
        <dbReference type="Proteomes" id="UP000039370"/>
    </source>
</evidence>
<gene>
    <name evidence="8" type="ORF">CCAN11_1260003</name>
</gene>
<evidence type="ECO:0000256" key="5">
    <source>
        <dbReference type="ARBA" id="ARBA00022989"/>
    </source>
</evidence>
<name>A0A0B7I4X6_9FLAO</name>
<comment type="similarity">
    <text evidence="2">Belongs to the DoxX family.</text>
</comment>
<evidence type="ECO:0008006" key="10">
    <source>
        <dbReference type="Google" id="ProtNLM"/>
    </source>
</evidence>
<evidence type="ECO:0000313" key="8">
    <source>
        <dbReference type="EMBL" id="CEN46966.1"/>
    </source>
</evidence>
<keyword evidence="4 7" id="KW-0812">Transmembrane</keyword>
<feature type="transmembrane region" description="Helical" evidence="7">
    <location>
        <begin position="75"/>
        <end position="92"/>
    </location>
</feature>
<proteinExistence type="inferred from homology"/>
<evidence type="ECO:0000256" key="2">
    <source>
        <dbReference type="ARBA" id="ARBA00006679"/>
    </source>
</evidence>
<dbReference type="Proteomes" id="UP000039370">
    <property type="component" value="Unassembled WGS sequence"/>
</dbReference>
<feature type="transmembrane region" description="Helical" evidence="7">
    <location>
        <begin position="51"/>
        <end position="68"/>
    </location>
</feature>
<accession>A0A0B7I4X6</accession>
<feature type="transmembrane region" description="Helical" evidence="7">
    <location>
        <begin position="12"/>
        <end position="31"/>
    </location>
</feature>
<feature type="transmembrane region" description="Helical" evidence="7">
    <location>
        <begin position="104"/>
        <end position="122"/>
    </location>
</feature>
<reference evidence="9" key="1">
    <citation type="submission" date="2015-01" db="EMBL/GenBank/DDBJ databases">
        <authorList>
            <person name="MANFREDI Pablo"/>
        </authorList>
    </citation>
    <scope>NUCLEOTIDE SEQUENCE [LARGE SCALE GENOMIC DNA]</scope>
    <source>
        <strain evidence="9">Cc11</strain>
    </source>
</reference>
<keyword evidence="6 7" id="KW-0472">Membrane</keyword>
<dbReference type="PANTHER" id="PTHR33452">
    <property type="entry name" value="OXIDOREDUCTASE CATD-RELATED"/>
    <property type="match status" value="1"/>
</dbReference>
<dbReference type="InterPro" id="IPR051907">
    <property type="entry name" value="DoxX-like_oxidoreductase"/>
</dbReference>
<organism evidence="8 9">
    <name type="scientific">Capnocytophaga canimorsus</name>
    <dbReference type="NCBI Taxonomy" id="28188"/>
    <lineage>
        <taxon>Bacteria</taxon>
        <taxon>Pseudomonadati</taxon>
        <taxon>Bacteroidota</taxon>
        <taxon>Flavobacteriia</taxon>
        <taxon>Flavobacteriales</taxon>
        <taxon>Flavobacteriaceae</taxon>
        <taxon>Capnocytophaga</taxon>
    </lineage>
</organism>
<comment type="subcellular location">
    <subcellularLocation>
        <location evidence="1">Cell membrane</location>
        <topology evidence="1">Multi-pass membrane protein</topology>
    </subcellularLocation>
</comment>
<dbReference type="AlphaFoldDB" id="A0A0B7I4X6"/>